<reference evidence="2" key="1">
    <citation type="submission" date="2021-01" db="EMBL/GenBank/DDBJ databases">
        <title>Tabrizicola alba sp. nov. a motile alkaliphilic bacterium isolated from a soda lake.</title>
        <authorList>
            <person name="Szuroczki S."/>
            <person name="Abbaszade G."/>
            <person name="Schumann P."/>
            <person name="Toth E."/>
        </authorList>
    </citation>
    <scope>NUCLEOTIDE SEQUENCE</scope>
    <source>
        <strain evidence="2">DMG-N-6</strain>
    </source>
</reference>
<protein>
    <submittedName>
        <fullName evidence="2">Hint domain-containing protein</fullName>
    </submittedName>
</protein>
<keyword evidence="3" id="KW-1185">Reference proteome</keyword>
<dbReference type="AlphaFoldDB" id="A0A8K0XZP1"/>
<comment type="caution">
    <text evidence="2">The sequence shown here is derived from an EMBL/GenBank/DDBJ whole genome shotgun (WGS) entry which is preliminary data.</text>
</comment>
<organism evidence="2 3">
    <name type="scientific">Szabonella alba</name>
    <dbReference type="NCBI Taxonomy" id="2804194"/>
    <lineage>
        <taxon>Bacteria</taxon>
        <taxon>Pseudomonadati</taxon>
        <taxon>Pseudomonadota</taxon>
        <taxon>Alphaproteobacteria</taxon>
        <taxon>Rhodobacterales</taxon>
        <taxon>Paracoccaceae</taxon>
        <taxon>Szabonella</taxon>
    </lineage>
</organism>
<dbReference type="EMBL" id="JAESVN010000003">
    <property type="protein sequence ID" value="MBL4917340.1"/>
    <property type="molecule type" value="Genomic_DNA"/>
</dbReference>
<name>A0A8K0XZP1_9RHOB</name>
<feature type="domain" description="Hedgehog/Intein (Hint)" evidence="1">
    <location>
        <begin position="145"/>
        <end position="282"/>
    </location>
</feature>
<proteinExistence type="predicted"/>
<gene>
    <name evidence="2" type="ORF">JL811_08910</name>
</gene>
<dbReference type="InterPro" id="IPR028992">
    <property type="entry name" value="Hedgehog/Intein_dom"/>
</dbReference>
<dbReference type="InterPro" id="IPR036844">
    <property type="entry name" value="Hint_dom_sf"/>
</dbReference>
<dbReference type="RefSeq" id="WP_202688233.1">
    <property type="nucleotide sequence ID" value="NZ_JAESVN010000003.1"/>
</dbReference>
<dbReference type="Gene3D" id="2.170.16.10">
    <property type="entry name" value="Hedgehog/Intein (Hint) domain"/>
    <property type="match status" value="1"/>
</dbReference>
<evidence type="ECO:0000259" key="1">
    <source>
        <dbReference type="Pfam" id="PF13403"/>
    </source>
</evidence>
<dbReference type="SUPFAM" id="SSF51294">
    <property type="entry name" value="Hedgehog/intein (Hint) domain"/>
    <property type="match status" value="1"/>
</dbReference>
<evidence type="ECO:0000313" key="3">
    <source>
        <dbReference type="Proteomes" id="UP000648908"/>
    </source>
</evidence>
<dbReference type="Proteomes" id="UP000648908">
    <property type="component" value="Unassembled WGS sequence"/>
</dbReference>
<dbReference type="Pfam" id="PF13403">
    <property type="entry name" value="Hint_2"/>
    <property type="match status" value="1"/>
</dbReference>
<accession>A0A8K0XZP1</accession>
<evidence type="ECO:0000313" key="2">
    <source>
        <dbReference type="EMBL" id="MBL4917340.1"/>
    </source>
</evidence>
<sequence>MTGHPDTASLPGQVCQVFQADDFFVSTGVNLHDSIGAPDDVCPGDVYELDPEAAPARLLLTRGGQGQSVAPGSDLGLPDEPVRLLARYTMLSQDGGTVDLLLLDLAQSGLRVLLPLSPIGMRIEYTLISLDRSPEASRLSDLLCISFARGTMITLGDGSQRAIEDLTPGDRLLTRDHGPQPLRWLGRATMRAVGSVAPVVIPRGVMGNAGDLIVSPHHRMFLYQRHRGAGIGTSELLVQAKHLVDGETIFTREGGVVDYFSLVFDRHEIIYAEGIPAESLMVTEATLSRLPPDLAQEVKARFPGLNQNQHFGTEAGRDMMDRLGHLHLRPGSRSTPRD</sequence>